<dbReference type="PANTHER" id="PTHR24092">
    <property type="entry name" value="PROBABLE PHOSPHOLIPID-TRANSPORTING ATPASE"/>
    <property type="match status" value="1"/>
</dbReference>
<dbReference type="InParanoid" id="M1BVH6"/>
<dbReference type="InterPro" id="IPR008250">
    <property type="entry name" value="ATPase_P-typ_transduc_dom_A_sf"/>
</dbReference>
<dbReference type="Pfam" id="PF00122">
    <property type="entry name" value="E1-E2_ATPase"/>
    <property type="match status" value="1"/>
</dbReference>
<organism evidence="2 3">
    <name type="scientific">Solanum tuberosum</name>
    <name type="common">Potato</name>
    <dbReference type="NCBI Taxonomy" id="4113"/>
    <lineage>
        <taxon>Eukaryota</taxon>
        <taxon>Viridiplantae</taxon>
        <taxon>Streptophyta</taxon>
        <taxon>Embryophyta</taxon>
        <taxon>Tracheophyta</taxon>
        <taxon>Spermatophyta</taxon>
        <taxon>Magnoliopsida</taxon>
        <taxon>eudicotyledons</taxon>
        <taxon>Gunneridae</taxon>
        <taxon>Pentapetalae</taxon>
        <taxon>asterids</taxon>
        <taxon>lamiids</taxon>
        <taxon>Solanales</taxon>
        <taxon>Solanaceae</taxon>
        <taxon>Solanoideae</taxon>
        <taxon>Solaneae</taxon>
        <taxon>Solanum</taxon>
    </lineage>
</organism>
<dbReference type="SUPFAM" id="SSF81653">
    <property type="entry name" value="Calcium ATPase, transduction domain A"/>
    <property type="match status" value="1"/>
</dbReference>
<dbReference type="eggNOG" id="KOG0206">
    <property type="taxonomic scope" value="Eukaryota"/>
</dbReference>
<sequence length="202" mass="23606">MPMVVNVYTENHTFQETRWKSLRVGDLIKVYKDEYFPIDLLFFYEDGICYVETSNLDGETSLKVKHALNITSSLHDDDSFQNFKVVVKCEDPNEDLYSFMGTLCYDNQQNPLSVQQIVLRGPKPRNTNYVYGVVIFTGHETKFMQNSAYPPSKRSGIEKRMDKIIYVLFIKYKVVSRMKGTMYLIDCKLTIYRFCTTSTAKR</sequence>
<name>M1BVH6_SOLTU</name>
<dbReference type="Gramene" id="PGSC0003DMT400053816">
    <property type="protein sequence ID" value="PGSC0003DMT400053816"/>
    <property type="gene ID" value="PGSC0003DMG400020875"/>
</dbReference>
<dbReference type="Proteomes" id="UP000011115">
    <property type="component" value="Unassembled WGS sequence"/>
</dbReference>
<evidence type="ECO:0000313" key="2">
    <source>
        <dbReference type="EnsemblPlants" id="PGSC0003DMT400053816"/>
    </source>
</evidence>
<protein>
    <submittedName>
        <fullName evidence="2">E1-E2 type truncated ATPase</fullName>
    </submittedName>
</protein>
<dbReference type="PANTHER" id="PTHR24092:SF165">
    <property type="entry name" value="PHOSPHOLIPID-TRANSPORTING ATPASE 8-RELATED"/>
    <property type="match status" value="1"/>
</dbReference>
<dbReference type="HOGENOM" id="CLU_1356734_0_0_1"/>
<dbReference type="AlphaFoldDB" id="M1BVH6"/>
<reference evidence="2" key="2">
    <citation type="submission" date="2015-06" db="UniProtKB">
        <authorList>
            <consortium name="EnsemblPlants"/>
        </authorList>
    </citation>
    <scope>IDENTIFICATION</scope>
    <source>
        <strain evidence="2">DM1-3 516 R44</strain>
    </source>
</reference>
<evidence type="ECO:0000259" key="1">
    <source>
        <dbReference type="Pfam" id="PF00122"/>
    </source>
</evidence>
<dbReference type="OMA" id="GHWINEK"/>
<dbReference type="InterPro" id="IPR059000">
    <property type="entry name" value="ATPase_P-type_domA"/>
</dbReference>
<dbReference type="STRING" id="4113.M1BVH6"/>
<proteinExistence type="predicted"/>
<evidence type="ECO:0000313" key="3">
    <source>
        <dbReference type="Proteomes" id="UP000011115"/>
    </source>
</evidence>
<keyword evidence="3" id="KW-1185">Reference proteome</keyword>
<feature type="domain" description="P-type ATPase A" evidence="1">
    <location>
        <begin position="5"/>
        <end position="66"/>
    </location>
</feature>
<dbReference type="EnsemblPlants" id="PGSC0003DMT400053816">
    <property type="protein sequence ID" value="PGSC0003DMT400053816"/>
    <property type="gene ID" value="PGSC0003DMG400020875"/>
</dbReference>
<dbReference type="Gene3D" id="2.70.150.10">
    <property type="entry name" value="Calcium-transporting ATPase, cytoplasmic transduction domain A"/>
    <property type="match status" value="1"/>
</dbReference>
<reference evidence="3" key="1">
    <citation type="journal article" date="2011" name="Nature">
        <title>Genome sequence and analysis of the tuber crop potato.</title>
        <authorList>
            <consortium name="The Potato Genome Sequencing Consortium"/>
        </authorList>
    </citation>
    <scope>NUCLEOTIDE SEQUENCE [LARGE SCALE GENOMIC DNA]</scope>
    <source>
        <strain evidence="3">cv. DM1-3 516 R44</strain>
    </source>
</reference>
<dbReference type="PaxDb" id="4113-PGSC0003DMT400053816"/>
<accession>M1BVH6</accession>